<reference evidence="7 8" key="1">
    <citation type="submission" date="2020-08" db="EMBL/GenBank/DDBJ databases">
        <title>Plant Genome Project.</title>
        <authorList>
            <person name="Zhang R.-G."/>
        </authorList>
    </citation>
    <scope>NUCLEOTIDE SEQUENCE [LARGE SCALE GENOMIC DNA]</scope>
    <source>
        <tissue evidence="7">Rhizome</tissue>
    </source>
</reference>
<dbReference type="InterPro" id="IPR013083">
    <property type="entry name" value="Znf_RING/FYVE/PHD"/>
</dbReference>
<keyword evidence="5" id="KW-0812">Transmembrane</keyword>
<evidence type="ECO:0000256" key="3">
    <source>
        <dbReference type="ARBA" id="ARBA00022833"/>
    </source>
</evidence>
<proteinExistence type="predicted"/>
<evidence type="ECO:0000259" key="6">
    <source>
        <dbReference type="PROSITE" id="PS50089"/>
    </source>
</evidence>
<dbReference type="InterPro" id="IPR001841">
    <property type="entry name" value="Znf_RING"/>
</dbReference>
<evidence type="ECO:0000256" key="4">
    <source>
        <dbReference type="PROSITE-ProRule" id="PRU00175"/>
    </source>
</evidence>
<dbReference type="PANTHER" id="PTHR45798">
    <property type="entry name" value="RING-H2 FINGER PROTEIN ATL61-RELATED-RELATED"/>
    <property type="match status" value="1"/>
</dbReference>
<dbReference type="SMART" id="SM00184">
    <property type="entry name" value="RING"/>
    <property type="match status" value="1"/>
</dbReference>
<dbReference type="Proteomes" id="UP000734854">
    <property type="component" value="Unassembled WGS sequence"/>
</dbReference>
<dbReference type="PROSITE" id="PS50089">
    <property type="entry name" value="ZF_RING_2"/>
    <property type="match status" value="1"/>
</dbReference>
<feature type="transmembrane region" description="Helical" evidence="5">
    <location>
        <begin position="26"/>
        <end position="50"/>
    </location>
</feature>
<organism evidence="7 8">
    <name type="scientific">Zingiber officinale</name>
    <name type="common">Ginger</name>
    <name type="synonym">Amomum zingiber</name>
    <dbReference type="NCBI Taxonomy" id="94328"/>
    <lineage>
        <taxon>Eukaryota</taxon>
        <taxon>Viridiplantae</taxon>
        <taxon>Streptophyta</taxon>
        <taxon>Embryophyta</taxon>
        <taxon>Tracheophyta</taxon>
        <taxon>Spermatophyta</taxon>
        <taxon>Magnoliopsida</taxon>
        <taxon>Liliopsida</taxon>
        <taxon>Zingiberales</taxon>
        <taxon>Zingiberaceae</taxon>
        <taxon>Zingiber</taxon>
    </lineage>
</organism>
<dbReference type="CDD" id="cd16461">
    <property type="entry name" value="RING-H2_EL5-like"/>
    <property type="match status" value="1"/>
</dbReference>
<accession>A0A8J5IN75</accession>
<evidence type="ECO:0000256" key="5">
    <source>
        <dbReference type="SAM" id="Phobius"/>
    </source>
</evidence>
<keyword evidence="5" id="KW-1133">Transmembrane helix</keyword>
<gene>
    <name evidence="7" type="ORF">ZIOFF_003629</name>
</gene>
<evidence type="ECO:0000256" key="2">
    <source>
        <dbReference type="ARBA" id="ARBA00022771"/>
    </source>
</evidence>
<dbReference type="Pfam" id="PF13639">
    <property type="entry name" value="zf-RING_2"/>
    <property type="match status" value="1"/>
</dbReference>
<dbReference type="GO" id="GO:0008270">
    <property type="term" value="F:zinc ion binding"/>
    <property type="evidence" value="ECO:0007669"/>
    <property type="project" value="UniProtKB-KW"/>
</dbReference>
<evidence type="ECO:0000256" key="1">
    <source>
        <dbReference type="ARBA" id="ARBA00022723"/>
    </source>
</evidence>
<dbReference type="PANTHER" id="PTHR45798:SF97">
    <property type="entry name" value="ALCOHOL-SENSITIVE RING FINGER PROTEIN 1"/>
    <property type="match status" value="1"/>
</dbReference>
<sequence length="299" mass="31771">MRSAARFLLSSDPTGAADQSSSAFPFHSNVILTFAALLCALICALGLAFVARCAWLRRSLAAHADRPLLPALPLIPRKGIKQKTLRALPTLSFAASSSSSTAAPAPAGVELVDCAICLAEFACGDLVRVLPQCGHGFHAACVDTWLGSNASCPSCRRVVVVPAPPRSCRKASMMRGSFRAGNAHVGCTFLSRFAADSSSPDMDATFAVDYGCEGKEEIEGGKEEILCIAGIPPRDLDFAFVKLGVACVKFGVACVKVDVAYELRRMKGVAGRPATPYIRLCVQLSSYGLRTTTYYHYLV</sequence>
<keyword evidence="5" id="KW-0472">Membrane</keyword>
<dbReference type="SUPFAM" id="SSF57850">
    <property type="entry name" value="RING/U-box"/>
    <property type="match status" value="1"/>
</dbReference>
<keyword evidence="8" id="KW-1185">Reference proteome</keyword>
<dbReference type="InterPro" id="IPR052788">
    <property type="entry name" value="RING-type_E3_ligase_ATL"/>
</dbReference>
<keyword evidence="1" id="KW-0479">Metal-binding</keyword>
<name>A0A8J5IN75_ZINOF</name>
<dbReference type="AlphaFoldDB" id="A0A8J5IN75"/>
<comment type="caution">
    <text evidence="7">The sequence shown here is derived from an EMBL/GenBank/DDBJ whole genome shotgun (WGS) entry which is preliminary data.</text>
</comment>
<evidence type="ECO:0000313" key="8">
    <source>
        <dbReference type="Proteomes" id="UP000734854"/>
    </source>
</evidence>
<keyword evidence="2 4" id="KW-0863">Zinc-finger</keyword>
<feature type="domain" description="RING-type" evidence="6">
    <location>
        <begin position="114"/>
        <end position="156"/>
    </location>
</feature>
<dbReference type="Gene3D" id="3.30.40.10">
    <property type="entry name" value="Zinc/RING finger domain, C3HC4 (zinc finger)"/>
    <property type="match status" value="1"/>
</dbReference>
<evidence type="ECO:0000313" key="7">
    <source>
        <dbReference type="EMBL" id="KAG6538505.1"/>
    </source>
</evidence>
<keyword evidence="3" id="KW-0862">Zinc</keyword>
<dbReference type="EMBL" id="JACMSC010000001">
    <property type="protein sequence ID" value="KAG6538505.1"/>
    <property type="molecule type" value="Genomic_DNA"/>
</dbReference>
<protein>
    <recommendedName>
        <fullName evidence="6">RING-type domain-containing protein</fullName>
    </recommendedName>
</protein>